<dbReference type="RefSeq" id="WP_083055567.1">
    <property type="nucleotide sequence ID" value="NZ_JACKVM010000008.1"/>
</dbReference>
<keyword evidence="1" id="KW-0472">Membrane</keyword>
<protein>
    <recommendedName>
        <fullName evidence="4">Acyl-CoA dehydrogenase</fullName>
    </recommendedName>
</protein>
<organism evidence="2 3">
    <name type="scientific">Mycolicibacterium bacteremicum</name>
    <name type="common">Mycobacterium bacteremicum</name>
    <dbReference type="NCBI Taxonomy" id="564198"/>
    <lineage>
        <taxon>Bacteria</taxon>
        <taxon>Bacillati</taxon>
        <taxon>Actinomycetota</taxon>
        <taxon>Actinomycetes</taxon>
        <taxon>Mycobacteriales</taxon>
        <taxon>Mycobacteriaceae</taxon>
        <taxon>Mycolicibacterium</taxon>
    </lineage>
</organism>
<evidence type="ECO:0000313" key="2">
    <source>
        <dbReference type="EMBL" id="ORA06754.1"/>
    </source>
</evidence>
<reference evidence="2 3" key="1">
    <citation type="submission" date="2017-02" db="EMBL/GenBank/DDBJ databases">
        <title>The new phylogeny of genus Mycobacterium.</title>
        <authorList>
            <person name="Tortoli E."/>
            <person name="Trovato A."/>
            <person name="Cirillo D.M."/>
        </authorList>
    </citation>
    <scope>NUCLEOTIDE SEQUENCE [LARGE SCALE GENOMIC DNA]</scope>
    <source>
        <strain evidence="2 3">DSM 45578</strain>
    </source>
</reference>
<evidence type="ECO:0000313" key="3">
    <source>
        <dbReference type="Proteomes" id="UP000192366"/>
    </source>
</evidence>
<feature type="transmembrane region" description="Helical" evidence="1">
    <location>
        <begin position="191"/>
        <end position="209"/>
    </location>
</feature>
<proteinExistence type="predicted"/>
<gene>
    <name evidence="2" type="ORF">BST17_03710</name>
</gene>
<dbReference type="Proteomes" id="UP000192366">
    <property type="component" value="Unassembled WGS sequence"/>
</dbReference>
<dbReference type="Gene3D" id="2.40.110.10">
    <property type="entry name" value="Butyryl-CoA Dehydrogenase, subunit A, domain 2"/>
    <property type="match status" value="1"/>
</dbReference>
<name>A0A1W9Z375_MYCBA</name>
<accession>A0A1W9Z375</accession>
<dbReference type="InterPro" id="IPR046373">
    <property type="entry name" value="Acyl-CoA_Oxase/DH_mid-dom_sf"/>
</dbReference>
<comment type="caution">
    <text evidence="2">The sequence shown here is derived from an EMBL/GenBank/DDBJ whole genome shotgun (WGS) entry which is preliminary data.</text>
</comment>
<evidence type="ECO:0008006" key="4">
    <source>
        <dbReference type="Google" id="ProtNLM"/>
    </source>
</evidence>
<dbReference type="InterPro" id="IPR036250">
    <property type="entry name" value="AcylCo_DH-like_C"/>
</dbReference>
<keyword evidence="3" id="KW-1185">Reference proteome</keyword>
<dbReference type="AlphaFoldDB" id="A0A1W9Z375"/>
<evidence type="ECO:0000256" key="1">
    <source>
        <dbReference type="SAM" id="Phobius"/>
    </source>
</evidence>
<dbReference type="STRING" id="564198.BST17_03710"/>
<dbReference type="SUPFAM" id="SSF47203">
    <property type="entry name" value="Acyl-CoA dehydrogenase C-terminal domain-like"/>
    <property type="match status" value="1"/>
</dbReference>
<keyword evidence="1" id="KW-1133">Transmembrane helix</keyword>
<keyword evidence="1" id="KW-0812">Transmembrane</keyword>
<dbReference type="EMBL" id="MVHJ01000002">
    <property type="protein sequence ID" value="ORA06754.1"/>
    <property type="molecule type" value="Genomic_DNA"/>
</dbReference>
<dbReference type="SUPFAM" id="SSF56645">
    <property type="entry name" value="Acyl-CoA dehydrogenase NM domain-like"/>
    <property type="match status" value="1"/>
</dbReference>
<sequence>MLDLVDRHLQESLSVPTDRPIEVSAALRIATHLSAHRPGGGRTFEYLQVLATLGFVDASLARIVEPHLDALAILDQAGAPVDDGSTWGVYAAHAPGFALSARQGADGWLLSGTKPWCSLAGRLSHAVVTAEAPDGGQRAFAVRLDPRHVEVIPTQWVSRGLALIPSGPIAVDQLPATPLGGSGWYVDRPGFAWGGIGVAAVWFGVALALRAQMLRHVTRRAVQPIAAAQLGGVDEEMFAAATCLSYAAQAVDAGTGSPGLLAQRVRAVVARTCENTLRTAGHLLGPGPLVGDEQYARRVADLGVYLRQHHGPRDLAYLGELCIADQEEIHD</sequence>
<dbReference type="InterPro" id="IPR009100">
    <property type="entry name" value="AcylCoA_DH/oxidase_NM_dom_sf"/>
</dbReference>
<dbReference type="GO" id="GO:0016627">
    <property type="term" value="F:oxidoreductase activity, acting on the CH-CH group of donors"/>
    <property type="evidence" value="ECO:0007669"/>
    <property type="project" value="InterPro"/>
</dbReference>